<proteinExistence type="inferred from homology"/>
<dbReference type="EMBL" id="CAXAMN010023940">
    <property type="protein sequence ID" value="CAK9082508.1"/>
    <property type="molecule type" value="Genomic_DNA"/>
</dbReference>
<organism evidence="7 8">
    <name type="scientific">Durusdinium trenchii</name>
    <dbReference type="NCBI Taxonomy" id="1381693"/>
    <lineage>
        <taxon>Eukaryota</taxon>
        <taxon>Sar</taxon>
        <taxon>Alveolata</taxon>
        <taxon>Dinophyceae</taxon>
        <taxon>Suessiales</taxon>
        <taxon>Symbiodiniaceae</taxon>
        <taxon>Durusdinium</taxon>
    </lineage>
</organism>
<dbReference type="SUPFAM" id="SSF51569">
    <property type="entry name" value="Aldolase"/>
    <property type="match status" value="1"/>
</dbReference>
<dbReference type="Gene3D" id="3.20.20.70">
    <property type="entry name" value="Aldolase class I"/>
    <property type="match status" value="1"/>
</dbReference>
<feature type="compositionally biased region" description="Low complexity" evidence="6">
    <location>
        <begin position="19"/>
        <end position="35"/>
    </location>
</feature>
<comment type="caution">
    <text evidence="7">The sequence shown here is derived from an EMBL/GenBank/DDBJ whole genome shotgun (WGS) entry which is preliminary data.</text>
</comment>
<evidence type="ECO:0000256" key="1">
    <source>
        <dbReference type="ARBA" id="ARBA00004714"/>
    </source>
</evidence>
<dbReference type="Proteomes" id="UP001642484">
    <property type="component" value="Unassembled WGS sequence"/>
</dbReference>
<protein>
    <recommendedName>
        <fullName evidence="3">fructose-bisphosphate aldolase</fullName>
        <ecNumber evidence="3">4.1.2.13</ecNumber>
    </recommendedName>
</protein>
<gene>
    <name evidence="7" type="ORF">CCMP2556_LOCUS40296</name>
</gene>
<keyword evidence="4" id="KW-0324">Glycolysis</keyword>
<accession>A0ABP0Q4Q7</accession>
<evidence type="ECO:0000256" key="5">
    <source>
        <dbReference type="ARBA" id="ARBA00023239"/>
    </source>
</evidence>
<dbReference type="EC" id="4.1.2.13" evidence="3"/>
<dbReference type="Pfam" id="PF00274">
    <property type="entry name" value="Glycolytic"/>
    <property type="match status" value="1"/>
</dbReference>
<reference evidence="7 8" key="1">
    <citation type="submission" date="2024-02" db="EMBL/GenBank/DDBJ databases">
        <authorList>
            <person name="Chen Y."/>
            <person name="Shah S."/>
            <person name="Dougan E. K."/>
            <person name="Thang M."/>
            <person name="Chan C."/>
        </authorList>
    </citation>
    <scope>NUCLEOTIDE SEQUENCE [LARGE SCALE GENOMIC DNA]</scope>
</reference>
<evidence type="ECO:0000256" key="3">
    <source>
        <dbReference type="ARBA" id="ARBA00013068"/>
    </source>
</evidence>
<comment type="pathway">
    <text evidence="1">Carbohydrate degradation; glycolysis; D-glyceraldehyde 3-phosphate and glycerone phosphate from D-glucose: step 4/4.</text>
</comment>
<dbReference type="InterPro" id="IPR000741">
    <property type="entry name" value="FBA_I"/>
</dbReference>
<keyword evidence="5" id="KW-0456">Lyase</keyword>
<comment type="similarity">
    <text evidence="2">Belongs to the class I fructose-bisphosphate aldolase family.</text>
</comment>
<evidence type="ECO:0000256" key="2">
    <source>
        <dbReference type="ARBA" id="ARBA00010387"/>
    </source>
</evidence>
<evidence type="ECO:0000256" key="4">
    <source>
        <dbReference type="ARBA" id="ARBA00023152"/>
    </source>
</evidence>
<evidence type="ECO:0000313" key="7">
    <source>
        <dbReference type="EMBL" id="CAK9082508.1"/>
    </source>
</evidence>
<name>A0ABP0Q4Q7_9DINO</name>
<evidence type="ECO:0000313" key="8">
    <source>
        <dbReference type="Proteomes" id="UP001642484"/>
    </source>
</evidence>
<feature type="region of interest" description="Disordered" evidence="6">
    <location>
        <begin position="1"/>
        <end position="35"/>
    </location>
</feature>
<evidence type="ECO:0000256" key="6">
    <source>
        <dbReference type="SAM" id="MobiDB-lite"/>
    </source>
</evidence>
<keyword evidence="8" id="KW-1185">Reference proteome</keyword>
<dbReference type="InterPro" id="IPR013785">
    <property type="entry name" value="Aldolase_TIM"/>
</dbReference>
<sequence length="298" mass="32274">MLAAQASAAHPLRPWQGTSPSPGLGASPASASQPGRPKVAGAALVAVAHFLRRPRRCMRRVLQPFAIEPINPFAAEMQANIKALGGNGLGLLDAEGAGKELSTCLESSGMDPSEENRQKWREFCYGLENLGEYCSAVLMEEEALKFTSSAGRTLPQILSDAGVMSAMRVDQGFVPLNSFGEKATEGIVLLEERCEDFYASGVRIAKWRTQVECNLEMPTDVSVWENTDCLARAARVCQENGLAFIAEIQTSQNTGSHSMERTSYVCEKATVDVLHVFASFKSTLTCWRRSHGTNSLGP</sequence>
<dbReference type="PANTHER" id="PTHR11627">
    <property type="entry name" value="FRUCTOSE-BISPHOSPHATE ALDOLASE"/>
    <property type="match status" value="1"/>
</dbReference>